<comment type="caution">
    <text evidence="2">The sequence shown here is derived from an EMBL/GenBank/DDBJ whole genome shotgun (WGS) entry which is preliminary data.</text>
</comment>
<dbReference type="PANTHER" id="PTHR33210:SF16">
    <property type="entry name" value="OS04G0517000 PROTEIN"/>
    <property type="match status" value="1"/>
</dbReference>
<gene>
    <name evidence="2" type="ORF">SHERM_20367</name>
</gene>
<evidence type="ECO:0000313" key="2">
    <source>
        <dbReference type="EMBL" id="CAA0823200.1"/>
    </source>
</evidence>
<keyword evidence="3" id="KW-1185">Reference proteome</keyword>
<evidence type="ECO:0000313" key="3">
    <source>
        <dbReference type="Proteomes" id="UP001153555"/>
    </source>
</evidence>
<dbReference type="InterPro" id="IPR039923">
    <property type="entry name" value="Protodermal_1"/>
</dbReference>
<accession>A0A9N7MZ01</accession>
<proteinExistence type="predicted"/>
<dbReference type="OrthoDB" id="1939167at2759"/>
<dbReference type="EMBL" id="CACSLK010024540">
    <property type="protein sequence ID" value="CAA0823200.1"/>
    <property type="molecule type" value="Genomic_DNA"/>
</dbReference>
<feature type="chain" id="PRO_5040345539" evidence="1">
    <location>
        <begin position="20"/>
        <end position="147"/>
    </location>
</feature>
<reference evidence="2" key="1">
    <citation type="submission" date="2019-12" db="EMBL/GenBank/DDBJ databases">
        <authorList>
            <person name="Scholes J."/>
        </authorList>
    </citation>
    <scope>NUCLEOTIDE SEQUENCE</scope>
</reference>
<organism evidence="2 3">
    <name type="scientific">Striga hermonthica</name>
    <name type="common">Purple witchweed</name>
    <name type="synonym">Buchnera hermonthica</name>
    <dbReference type="NCBI Taxonomy" id="68872"/>
    <lineage>
        <taxon>Eukaryota</taxon>
        <taxon>Viridiplantae</taxon>
        <taxon>Streptophyta</taxon>
        <taxon>Embryophyta</taxon>
        <taxon>Tracheophyta</taxon>
        <taxon>Spermatophyta</taxon>
        <taxon>Magnoliopsida</taxon>
        <taxon>eudicotyledons</taxon>
        <taxon>Gunneridae</taxon>
        <taxon>Pentapetalae</taxon>
        <taxon>asterids</taxon>
        <taxon>lamiids</taxon>
        <taxon>Lamiales</taxon>
        <taxon>Orobanchaceae</taxon>
        <taxon>Buchnereae</taxon>
        <taxon>Striga</taxon>
    </lineage>
</organism>
<sequence length="147" mass="16020">MKKAPIFLLVPFLAILAMAAGHMAQPGFIYTRARGRCTPQYWSQRTDAWPRMVPRKSTVSNIFGSRVSERYKEDLTMPAAAGGGGGDGGAFGELLRQSAAALLNSYARRGYPYASWEVKTLMIQALVSEEAAGAQARIFREANENCG</sequence>
<feature type="signal peptide" evidence="1">
    <location>
        <begin position="1"/>
        <end position="19"/>
    </location>
</feature>
<dbReference type="AlphaFoldDB" id="A0A9N7MZ01"/>
<keyword evidence="1" id="KW-0732">Signal</keyword>
<dbReference type="PANTHER" id="PTHR33210">
    <property type="entry name" value="PROTODERMAL FACTOR 1"/>
    <property type="match status" value="1"/>
</dbReference>
<dbReference type="Proteomes" id="UP001153555">
    <property type="component" value="Unassembled WGS sequence"/>
</dbReference>
<name>A0A9N7MZ01_STRHE</name>
<protein>
    <submittedName>
        <fullName evidence="2">Uncharacterized protein</fullName>
    </submittedName>
</protein>
<evidence type="ECO:0000256" key="1">
    <source>
        <dbReference type="SAM" id="SignalP"/>
    </source>
</evidence>